<dbReference type="GO" id="GO:0034213">
    <property type="term" value="P:quinolinate catabolic process"/>
    <property type="evidence" value="ECO:0007669"/>
    <property type="project" value="TreeGrafter"/>
</dbReference>
<dbReference type="Gene3D" id="3.90.1170.20">
    <property type="entry name" value="Quinolinate phosphoribosyl transferase, N-terminal domain"/>
    <property type="match status" value="1"/>
</dbReference>
<feature type="domain" description="Quinolinate phosphoribosyl transferase N-terminal" evidence="13">
    <location>
        <begin position="22"/>
        <end position="104"/>
    </location>
</feature>
<dbReference type="AlphaFoldDB" id="A0A0W8FJ56"/>
<evidence type="ECO:0000259" key="13">
    <source>
        <dbReference type="Pfam" id="PF02749"/>
    </source>
</evidence>
<dbReference type="InterPro" id="IPR036068">
    <property type="entry name" value="Nicotinate_pribotase-like_C"/>
</dbReference>
<evidence type="ECO:0000256" key="7">
    <source>
        <dbReference type="ARBA" id="ARBA00022676"/>
    </source>
</evidence>
<dbReference type="FunFam" id="3.90.1170.20:FF:000001">
    <property type="entry name" value="Nicotinate-nucleotide diphosphorylase (Carboxylating)"/>
    <property type="match status" value="1"/>
</dbReference>
<dbReference type="InterPro" id="IPR037128">
    <property type="entry name" value="Quinolinate_PRibosylTase_N_sf"/>
</dbReference>
<sequence>MTPAVPLRTLLGFIEEDAPFGDATTEAIIPDIRVRASIRAKDRGVIAGLAEARALFEHYGVTVRQNHADGKAVEAGQVLLALEGDARAILLVERTALNIIGRMSGIATQTHRFVEAARKIDPDLRIAATRKTAPRMRILDKKAVALGGGDPHRFGLSDGILIKDNHLALVPIRDAIAKARASCAYRKIEIEVENPEDAVLAAECGADIILLDNMPPERIEETLRALAARELRDRVLIEISGRITGASFGDYCRTGADIISIGALTHSVRNFDVSLEIHKGVVTFTM</sequence>
<dbReference type="NCBIfam" id="TIGR00078">
    <property type="entry name" value="nadC"/>
    <property type="match status" value="1"/>
</dbReference>
<comment type="catalytic activity">
    <reaction evidence="10">
        <text>nicotinate beta-D-ribonucleotide + CO2 + diphosphate = quinolinate + 5-phospho-alpha-D-ribose 1-diphosphate + 2 H(+)</text>
        <dbReference type="Rhea" id="RHEA:12733"/>
        <dbReference type="ChEBI" id="CHEBI:15378"/>
        <dbReference type="ChEBI" id="CHEBI:16526"/>
        <dbReference type="ChEBI" id="CHEBI:29959"/>
        <dbReference type="ChEBI" id="CHEBI:33019"/>
        <dbReference type="ChEBI" id="CHEBI:57502"/>
        <dbReference type="ChEBI" id="CHEBI:58017"/>
        <dbReference type="EC" id="2.4.2.19"/>
    </reaction>
</comment>
<evidence type="ECO:0000256" key="5">
    <source>
        <dbReference type="ARBA" id="ARBA00011944"/>
    </source>
</evidence>
<evidence type="ECO:0000256" key="11">
    <source>
        <dbReference type="ARBA" id="ARBA00069173"/>
    </source>
</evidence>
<protein>
    <recommendedName>
        <fullName evidence="11">Probable nicotinate-nucleotide pyrophosphorylase [carboxylating]</fullName>
        <ecNumber evidence="5">2.4.2.19</ecNumber>
    </recommendedName>
    <alternativeName>
        <fullName evidence="9">Quinolinate phosphoribosyltransferase [decarboxylating]</fullName>
    </alternativeName>
</protein>
<dbReference type="PIRSF" id="PIRSF006250">
    <property type="entry name" value="NadC_ModD"/>
    <property type="match status" value="1"/>
</dbReference>
<evidence type="ECO:0000256" key="4">
    <source>
        <dbReference type="ARBA" id="ARBA00011218"/>
    </source>
</evidence>
<comment type="function">
    <text evidence="1">Involved in the catabolism of quinolinic acid (QA).</text>
</comment>
<evidence type="ECO:0000256" key="9">
    <source>
        <dbReference type="ARBA" id="ARBA00033102"/>
    </source>
</evidence>
<evidence type="ECO:0000313" key="14">
    <source>
        <dbReference type="EMBL" id="KUG20950.1"/>
    </source>
</evidence>
<gene>
    <name evidence="14" type="ORF">ASZ90_009294</name>
</gene>
<dbReference type="InterPro" id="IPR004393">
    <property type="entry name" value="NadC"/>
</dbReference>
<dbReference type="EC" id="2.4.2.19" evidence="5"/>
<evidence type="ECO:0000259" key="12">
    <source>
        <dbReference type="Pfam" id="PF01729"/>
    </source>
</evidence>
<evidence type="ECO:0000256" key="6">
    <source>
        <dbReference type="ARBA" id="ARBA00022642"/>
    </source>
</evidence>
<evidence type="ECO:0000256" key="8">
    <source>
        <dbReference type="ARBA" id="ARBA00022679"/>
    </source>
</evidence>
<dbReference type="GO" id="GO:0009435">
    <property type="term" value="P:NAD+ biosynthetic process"/>
    <property type="evidence" value="ECO:0007669"/>
    <property type="project" value="UniProtKB-UniPathway"/>
</dbReference>
<dbReference type="Gene3D" id="3.20.20.70">
    <property type="entry name" value="Aldolase class I"/>
    <property type="match status" value="1"/>
</dbReference>
<organism evidence="14">
    <name type="scientific">hydrocarbon metagenome</name>
    <dbReference type="NCBI Taxonomy" id="938273"/>
    <lineage>
        <taxon>unclassified sequences</taxon>
        <taxon>metagenomes</taxon>
        <taxon>ecological metagenomes</taxon>
    </lineage>
</organism>
<evidence type="ECO:0000256" key="10">
    <source>
        <dbReference type="ARBA" id="ARBA00047445"/>
    </source>
</evidence>
<dbReference type="InterPro" id="IPR022412">
    <property type="entry name" value="Quinolinate_PRibosylTrfase_N"/>
</dbReference>
<dbReference type="FunFam" id="3.20.20.70:FF:000030">
    <property type="entry name" value="Nicotinate-nucleotide pyrophosphorylase, carboxylating"/>
    <property type="match status" value="1"/>
</dbReference>
<accession>A0A0W8FJ56</accession>
<comment type="pathway">
    <text evidence="2">Cofactor biosynthesis; NAD(+) biosynthesis; nicotinate D-ribonucleotide from quinolinate: step 1/1.</text>
</comment>
<comment type="caution">
    <text evidence="14">The sequence shown here is derived from an EMBL/GenBank/DDBJ whole genome shotgun (WGS) entry which is preliminary data.</text>
</comment>
<dbReference type="Pfam" id="PF02749">
    <property type="entry name" value="QRPTase_N"/>
    <property type="match status" value="1"/>
</dbReference>
<dbReference type="PANTHER" id="PTHR32179:SF3">
    <property type="entry name" value="NICOTINATE-NUCLEOTIDE PYROPHOSPHORYLASE [CARBOXYLATING]"/>
    <property type="match status" value="1"/>
</dbReference>
<name>A0A0W8FJ56_9ZZZZ</name>
<keyword evidence="6" id="KW-0662">Pyridine nucleotide biosynthesis</keyword>
<dbReference type="CDD" id="cd01572">
    <property type="entry name" value="QPRTase"/>
    <property type="match status" value="1"/>
</dbReference>
<dbReference type="SUPFAM" id="SSF54675">
    <property type="entry name" value="Nicotinate/Quinolinate PRTase N-terminal domain-like"/>
    <property type="match status" value="1"/>
</dbReference>
<dbReference type="InterPro" id="IPR013785">
    <property type="entry name" value="Aldolase_TIM"/>
</dbReference>
<comment type="subunit">
    <text evidence="4">Hexamer formed by 3 homodimers.</text>
</comment>
<comment type="similarity">
    <text evidence="3">Belongs to the NadC/ModD family.</text>
</comment>
<dbReference type="InterPro" id="IPR002638">
    <property type="entry name" value="Quinolinate_PRibosylTrfase_C"/>
</dbReference>
<evidence type="ECO:0000256" key="2">
    <source>
        <dbReference type="ARBA" id="ARBA00004893"/>
    </source>
</evidence>
<keyword evidence="7 14" id="KW-0328">Glycosyltransferase</keyword>
<feature type="domain" description="Quinolinate phosphoribosyl transferase C-terminal" evidence="12">
    <location>
        <begin position="106"/>
        <end position="276"/>
    </location>
</feature>
<dbReference type="PANTHER" id="PTHR32179">
    <property type="entry name" value="NICOTINATE-NUCLEOTIDE PYROPHOSPHORYLASE [CARBOXYLATING]"/>
    <property type="match status" value="1"/>
</dbReference>
<dbReference type="Pfam" id="PF01729">
    <property type="entry name" value="QRPTase_C"/>
    <property type="match status" value="1"/>
</dbReference>
<keyword evidence="8 14" id="KW-0808">Transferase</keyword>
<evidence type="ECO:0000256" key="3">
    <source>
        <dbReference type="ARBA" id="ARBA00009400"/>
    </source>
</evidence>
<proteinExistence type="inferred from homology"/>
<evidence type="ECO:0000256" key="1">
    <source>
        <dbReference type="ARBA" id="ARBA00003237"/>
    </source>
</evidence>
<reference evidence="14" key="1">
    <citation type="journal article" date="2015" name="Proc. Natl. Acad. Sci. U.S.A.">
        <title>Networks of energetic and metabolic interactions define dynamics in microbial communities.</title>
        <authorList>
            <person name="Embree M."/>
            <person name="Liu J.K."/>
            <person name="Al-Bassam M.M."/>
            <person name="Zengler K."/>
        </authorList>
    </citation>
    <scope>NUCLEOTIDE SEQUENCE</scope>
</reference>
<dbReference type="InterPro" id="IPR027277">
    <property type="entry name" value="NadC/ModD"/>
</dbReference>
<dbReference type="EMBL" id="LNQE01001123">
    <property type="protein sequence ID" value="KUG20950.1"/>
    <property type="molecule type" value="Genomic_DNA"/>
</dbReference>
<dbReference type="UniPathway" id="UPA00253">
    <property type="reaction ID" value="UER00331"/>
</dbReference>
<dbReference type="SUPFAM" id="SSF51690">
    <property type="entry name" value="Nicotinate/Quinolinate PRTase C-terminal domain-like"/>
    <property type="match status" value="1"/>
</dbReference>
<dbReference type="GO" id="GO:0005737">
    <property type="term" value="C:cytoplasm"/>
    <property type="evidence" value="ECO:0007669"/>
    <property type="project" value="TreeGrafter"/>
</dbReference>
<dbReference type="GO" id="GO:0004514">
    <property type="term" value="F:nicotinate-nucleotide diphosphorylase (carboxylating) activity"/>
    <property type="evidence" value="ECO:0007669"/>
    <property type="project" value="UniProtKB-EC"/>
</dbReference>